<proteinExistence type="predicted"/>
<evidence type="ECO:0000313" key="3">
    <source>
        <dbReference type="Proteomes" id="UP000321736"/>
    </source>
</evidence>
<keyword evidence="3" id="KW-1185">Reference proteome</keyword>
<keyword evidence="1" id="KW-0472">Membrane</keyword>
<evidence type="ECO:0000313" key="2">
    <source>
        <dbReference type="EMBL" id="GEP84738.1"/>
    </source>
</evidence>
<dbReference type="Proteomes" id="UP000321736">
    <property type="component" value="Unassembled WGS sequence"/>
</dbReference>
<sequence length="61" mass="6876">MESINFVKLFNELSEFIAEGARYCSNLSGKRIILGRVPEGNYRVAILFAILFLIFNHILGG</sequence>
<protein>
    <submittedName>
        <fullName evidence="2">Uncharacterized protein</fullName>
    </submittedName>
</protein>
<accession>A0A512QMS3</accession>
<reference evidence="2 3" key="1">
    <citation type="submission" date="2019-07" db="EMBL/GenBank/DDBJ databases">
        <title>Whole genome shotgun sequence of Staphylococcus piscifermentans NBRC 109625.</title>
        <authorList>
            <person name="Hosoyama A."/>
            <person name="Uohara A."/>
            <person name="Ohji S."/>
            <person name="Ichikawa N."/>
        </authorList>
    </citation>
    <scope>NUCLEOTIDE SEQUENCE [LARGE SCALE GENOMIC DNA]</scope>
    <source>
        <strain evidence="2 3">NBRC 109625</strain>
    </source>
</reference>
<dbReference type="EMBL" id="BKAR01000014">
    <property type="protein sequence ID" value="GEP84738.1"/>
    <property type="molecule type" value="Genomic_DNA"/>
</dbReference>
<organism evidence="2 3">
    <name type="scientific">Staphylococcus piscifermentans</name>
    <dbReference type="NCBI Taxonomy" id="70258"/>
    <lineage>
        <taxon>Bacteria</taxon>
        <taxon>Bacillati</taxon>
        <taxon>Bacillota</taxon>
        <taxon>Bacilli</taxon>
        <taxon>Bacillales</taxon>
        <taxon>Staphylococcaceae</taxon>
        <taxon>Staphylococcus</taxon>
    </lineage>
</organism>
<evidence type="ECO:0000256" key="1">
    <source>
        <dbReference type="SAM" id="Phobius"/>
    </source>
</evidence>
<comment type="caution">
    <text evidence="2">The sequence shown here is derived from an EMBL/GenBank/DDBJ whole genome shotgun (WGS) entry which is preliminary data.</text>
</comment>
<gene>
    <name evidence="2" type="ORF">SPI02_13230</name>
</gene>
<dbReference type="AlphaFoldDB" id="A0A512QMS3"/>
<feature type="transmembrane region" description="Helical" evidence="1">
    <location>
        <begin position="40"/>
        <end position="59"/>
    </location>
</feature>
<name>A0A512QMS3_9STAP</name>
<keyword evidence="1" id="KW-0812">Transmembrane</keyword>
<keyword evidence="1" id="KW-1133">Transmembrane helix</keyword>